<dbReference type="EMBL" id="JH767156">
    <property type="protein sequence ID" value="EQC34240.1"/>
    <property type="molecule type" value="Genomic_DNA"/>
</dbReference>
<keyword evidence="3" id="KW-1185">Reference proteome</keyword>
<dbReference type="OrthoDB" id="197011at2759"/>
<dbReference type="eggNOG" id="ENOG502RQU8">
    <property type="taxonomic scope" value="Eukaryota"/>
</dbReference>
<name>T0QKD1_SAPDV</name>
<feature type="compositionally biased region" description="Basic and acidic residues" evidence="1">
    <location>
        <begin position="70"/>
        <end position="80"/>
    </location>
</feature>
<feature type="compositionally biased region" description="Acidic residues" evidence="1">
    <location>
        <begin position="704"/>
        <end position="744"/>
    </location>
</feature>
<gene>
    <name evidence="2" type="ORF">SDRG_08442</name>
</gene>
<evidence type="ECO:0000256" key="1">
    <source>
        <dbReference type="SAM" id="MobiDB-lite"/>
    </source>
</evidence>
<reference evidence="2 3" key="1">
    <citation type="submission" date="2012-04" db="EMBL/GenBank/DDBJ databases">
        <title>The Genome Sequence of Saprolegnia declina VS20.</title>
        <authorList>
            <consortium name="The Broad Institute Genome Sequencing Platform"/>
            <person name="Russ C."/>
            <person name="Nusbaum C."/>
            <person name="Tyler B."/>
            <person name="van West P."/>
            <person name="Dieguez-Uribeondo J."/>
            <person name="de Bruijn I."/>
            <person name="Tripathy S."/>
            <person name="Jiang R."/>
            <person name="Young S.K."/>
            <person name="Zeng Q."/>
            <person name="Gargeya S."/>
            <person name="Fitzgerald M."/>
            <person name="Haas B."/>
            <person name="Abouelleil A."/>
            <person name="Alvarado L."/>
            <person name="Arachchi H.M."/>
            <person name="Berlin A."/>
            <person name="Chapman S.B."/>
            <person name="Goldberg J."/>
            <person name="Griggs A."/>
            <person name="Gujja S."/>
            <person name="Hansen M."/>
            <person name="Howarth C."/>
            <person name="Imamovic A."/>
            <person name="Larimer J."/>
            <person name="McCowen C."/>
            <person name="Montmayeur A."/>
            <person name="Murphy C."/>
            <person name="Neiman D."/>
            <person name="Pearson M."/>
            <person name="Priest M."/>
            <person name="Roberts A."/>
            <person name="Saif S."/>
            <person name="Shea T."/>
            <person name="Sisk P."/>
            <person name="Sykes S."/>
            <person name="Wortman J."/>
            <person name="Nusbaum C."/>
            <person name="Birren B."/>
        </authorList>
    </citation>
    <scope>NUCLEOTIDE SEQUENCE [LARGE SCALE GENOMIC DNA]</scope>
    <source>
        <strain evidence="2 3">VS20</strain>
    </source>
</reference>
<protein>
    <submittedName>
        <fullName evidence="2">Uncharacterized protein</fullName>
    </submittedName>
</protein>
<feature type="region of interest" description="Disordered" evidence="1">
    <location>
        <begin position="674"/>
        <end position="744"/>
    </location>
</feature>
<dbReference type="VEuPathDB" id="FungiDB:SDRG_08442"/>
<dbReference type="GeneID" id="19949169"/>
<dbReference type="Proteomes" id="UP000030762">
    <property type="component" value="Unassembled WGS sequence"/>
</dbReference>
<feature type="region of interest" description="Disordered" evidence="1">
    <location>
        <begin position="61"/>
        <end position="106"/>
    </location>
</feature>
<feature type="compositionally biased region" description="Polar residues" evidence="1">
    <location>
        <begin position="1"/>
        <end position="10"/>
    </location>
</feature>
<proteinExistence type="predicted"/>
<accession>T0QKD1</accession>
<evidence type="ECO:0000313" key="2">
    <source>
        <dbReference type="EMBL" id="EQC34240.1"/>
    </source>
</evidence>
<feature type="compositionally biased region" description="Basic residues" evidence="1">
    <location>
        <begin position="12"/>
        <end position="21"/>
    </location>
</feature>
<dbReference type="OMA" id="ANDEKAM"/>
<evidence type="ECO:0000313" key="3">
    <source>
        <dbReference type="Proteomes" id="UP000030762"/>
    </source>
</evidence>
<dbReference type="AlphaFoldDB" id="T0QKD1"/>
<feature type="region of interest" description="Disordered" evidence="1">
    <location>
        <begin position="1"/>
        <end position="24"/>
    </location>
</feature>
<dbReference type="InParanoid" id="T0QKD1"/>
<organism evidence="2 3">
    <name type="scientific">Saprolegnia diclina (strain VS20)</name>
    <dbReference type="NCBI Taxonomy" id="1156394"/>
    <lineage>
        <taxon>Eukaryota</taxon>
        <taxon>Sar</taxon>
        <taxon>Stramenopiles</taxon>
        <taxon>Oomycota</taxon>
        <taxon>Saprolegniomycetes</taxon>
        <taxon>Saprolegniales</taxon>
        <taxon>Saprolegniaceae</taxon>
        <taxon>Saprolegnia</taxon>
    </lineage>
</organism>
<dbReference type="RefSeq" id="XP_008612552.1">
    <property type="nucleotide sequence ID" value="XM_008614330.1"/>
</dbReference>
<sequence length="876" mass="97130">MDAANDSTYSKALRRGRHPRSFNRTDTCQMWSTLKHSSSRVSSVKTGQGLGNIVAKEIEALQSESPTSEKATRMTLKDVKSTPNLLSPKERRSEKRPAKKKHSTHEDVIKRLQALGSGSAMAATPNTTTNNTNTNNNNVSATTMAAMDVDATKLRQDFSSQKDARVYYGSTAALELFNGDMLMVSVADGSVCVQPLERLKNQLKGCRDKLLFTLINMNELRSANPIRFGDSVWLQISVGTGDTSWEQGGVLGAKVRKAPDLQTLSLTHVEKDPIDAPPEAAPDEVLLNVGYPVPVRAYLPKTRDDSTDSQIDDMQARLRNKTSRMVGRWIVRSAVVRPKGKDDFVNNDDEIYLEQDWFYLGADLEATEKSQTAVLRQLPPTKTTKVGEYVVERRAAWKVRLVDSSKGGLGLSLVQQQMERLLFKAKTQLKASEKMRDGQLRHYGPDLNGGQGFSKQLRRHIQNVTAECDDEYFAHQNDRLRQLDVYFEDKMAAMDKTDRKRAPLSPLASSLRFSASVPNLSSCKDSIGLHAPATESTVPPSTEKICNLCVAYARVGFDLCTHNHEVAHCVALGAPLPSKSSEPSSGEMLKARLSERHMSTSDGALRAAKAAEAAELRERGRIMRLLSEQDDRLVNVIKYTEQRAHLAAIATHSTDNDDDAPSYFSTKRSRVRRRLTSMISDTGPRRKSTLKSTVLAETVRSHDDDDDDSTGGDANDNTDDDDDDDDDGDELSDDDDENPDDDDDFITEAEIQTLDYINVEKATALYANDEKAMLAMLHGFADLAEHRLVPQLQDALTAKHKACLLETSDFLARASEFVMARRIQVHVMSLIQSVATSNVDDFSSIAPVVEQLLREVDGTIRFIRAHKPHGRSGEVM</sequence>